<proteinExistence type="predicted"/>
<name>A0AAJ1HQS3_LIMMU</name>
<organism evidence="1 2">
    <name type="scientific">Limosilactobacillus mucosae</name>
    <name type="common">Lactobacillus mucosae</name>
    <dbReference type="NCBI Taxonomy" id="97478"/>
    <lineage>
        <taxon>Bacteria</taxon>
        <taxon>Bacillati</taxon>
        <taxon>Bacillota</taxon>
        <taxon>Bacilli</taxon>
        <taxon>Lactobacillales</taxon>
        <taxon>Lactobacillaceae</taxon>
        <taxon>Limosilactobacillus</taxon>
    </lineage>
</organism>
<dbReference type="EMBL" id="JAQONE010000003">
    <property type="protein sequence ID" value="MDC2828961.1"/>
    <property type="molecule type" value="Genomic_DNA"/>
</dbReference>
<sequence>MPSIETKLARLNNYCREMERRLDHIKVEYDVKEKFIKLNSRLVAPRNNELYRLNVPDESTTIKNIISNVLLVFEKVPLNRIIIEADVDDFGTVSDSFKVSCQFLYKNTGYDQVKQDIISSLHAVSKAELYNVISVPANMLQLRFDGFHDFEYTIIYDYQNNKKSSYQQFFFPKFTINLLSLVKGLFENSENTKALLSFSLLERTKLVFLKGEVRPNITMDYDGDSFDLNDVHKMIQQLNSVLLLVPQARIGGLWLKEIHSSDSYHYYHSEFTLTATKDFIAYQFNVTQEMCNGMVNAFNKIIENYSLINIENQSWKSIVHVDVSVTDGYWNIRFKDYYVDFDYQQHADFEQITADVKRIRNAIGNSGIITAFNWTVRNKQTTKLLCRINFDSKLSVSVPMNPQRIFAGVKNEDQITRCFQLINASYYLVNENYVIDSVNEVD</sequence>
<dbReference type="Proteomes" id="UP001220670">
    <property type="component" value="Unassembled WGS sequence"/>
</dbReference>
<evidence type="ECO:0000313" key="1">
    <source>
        <dbReference type="EMBL" id="MDC2828961.1"/>
    </source>
</evidence>
<gene>
    <name evidence="1" type="ORF">PO250_01245</name>
</gene>
<evidence type="ECO:0000313" key="2">
    <source>
        <dbReference type="Proteomes" id="UP001220670"/>
    </source>
</evidence>
<comment type="caution">
    <text evidence="1">The sequence shown here is derived from an EMBL/GenBank/DDBJ whole genome shotgun (WGS) entry which is preliminary data.</text>
</comment>
<protein>
    <submittedName>
        <fullName evidence="1">Uncharacterized protein</fullName>
    </submittedName>
</protein>
<dbReference type="AlphaFoldDB" id="A0AAJ1HQS3"/>
<dbReference type="RefSeq" id="WP_272225689.1">
    <property type="nucleotide sequence ID" value="NZ_JAQONE010000003.1"/>
</dbReference>
<accession>A0AAJ1HQS3</accession>
<reference evidence="1" key="1">
    <citation type="submission" date="2023-01" db="EMBL/GenBank/DDBJ databases">
        <title>Genome analysis of 13 Lactobacillus isolated from gut of wild boar.</title>
        <authorList>
            <person name="Papp P."/>
            <person name="Libisch B."/>
            <person name="Nagy T."/>
            <person name="Olasz F."/>
        </authorList>
    </citation>
    <scope>NUCLEOTIDE SEQUENCE</scope>
    <source>
        <strain evidence="1">F146</strain>
    </source>
</reference>